<keyword evidence="1" id="KW-0472">Membrane</keyword>
<dbReference type="Gene3D" id="3.30.70.270">
    <property type="match status" value="1"/>
</dbReference>
<name>A0A2J6TVR1_9HELO</name>
<sequence length="56" mass="6888">IEKLFSSYLWKFILVYINNIIIFLKNIKTYINYLFSILRILLYSGITLNLLKYYFI</sequence>
<accession>A0A2J6TVR1</accession>
<keyword evidence="1" id="KW-1133">Transmembrane helix</keyword>
<dbReference type="RefSeq" id="XP_024744014.1">
    <property type="nucleotide sequence ID" value="XM_024873659.1"/>
</dbReference>
<dbReference type="SUPFAM" id="SSF56672">
    <property type="entry name" value="DNA/RNA polymerases"/>
    <property type="match status" value="1"/>
</dbReference>
<evidence type="ECO:0000313" key="2">
    <source>
        <dbReference type="EMBL" id="PMD67110.1"/>
    </source>
</evidence>
<evidence type="ECO:0008006" key="4">
    <source>
        <dbReference type="Google" id="ProtNLM"/>
    </source>
</evidence>
<keyword evidence="3" id="KW-1185">Reference proteome</keyword>
<gene>
    <name evidence="2" type="ORF">K444DRAFT_516123</name>
</gene>
<dbReference type="InParanoid" id="A0A2J6TVR1"/>
<reference evidence="2 3" key="1">
    <citation type="submission" date="2016-04" db="EMBL/GenBank/DDBJ databases">
        <title>A degradative enzymes factory behind the ericoid mycorrhizal symbiosis.</title>
        <authorList>
            <consortium name="DOE Joint Genome Institute"/>
            <person name="Martino E."/>
            <person name="Morin E."/>
            <person name="Grelet G."/>
            <person name="Kuo A."/>
            <person name="Kohler A."/>
            <person name="Daghino S."/>
            <person name="Barry K."/>
            <person name="Choi C."/>
            <person name="Cichocki N."/>
            <person name="Clum A."/>
            <person name="Copeland A."/>
            <person name="Hainaut M."/>
            <person name="Haridas S."/>
            <person name="Labutti K."/>
            <person name="Lindquist E."/>
            <person name="Lipzen A."/>
            <person name="Khouja H.-R."/>
            <person name="Murat C."/>
            <person name="Ohm R."/>
            <person name="Olson A."/>
            <person name="Spatafora J."/>
            <person name="Veneault-Fourrey C."/>
            <person name="Henrissat B."/>
            <person name="Grigoriev I."/>
            <person name="Martin F."/>
            <person name="Perotto S."/>
        </authorList>
    </citation>
    <scope>NUCLEOTIDE SEQUENCE [LARGE SCALE GENOMIC DNA]</scope>
    <source>
        <strain evidence="2 3">E</strain>
    </source>
</reference>
<proteinExistence type="predicted"/>
<evidence type="ECO:0000256" key="1">
    <source>
        <dbReference type="SAM" id="Phobius"/>
    </source>
</evidence>
<feature type="transmembrane region" description="Helical" evidence="1">
    <location>
        <begin position="30"/>
        <end position="51"/>
    </location>
</feature>
<protein>
    <recommendedName>
        <fullName evidence="4">Reverse transcriptase domain-containing protein</fullName>
    </recommendedName>
</protein>
<dbReference type="GeneID" id="36581739"/>
<dbReference type="EMBL" id="KZ613740">
    <property type="protein sequence ID" value="PMD67110.1"/>
    <property type="molecule type" value="Genomic_DNA"/>
</dbReference>
<dbReference type="InterPro" id="IPR043128">
    <property type="entry name" value="Rev_trsase/Diguanyl_cyclase"/>
</dbReference>
<dbReference type="InterPro" id="IPR043502">
    <property type="entry name" value="DNA/RNA_pol_sf"/>
</dbReference>
<dbReference type="Proteomes" id="UP000235371">
    <property type="component" value="Unassembled WGS sequence"/>
</dbReference>
<feature type="non-terminal residue" evidence="2">
    <location>
        <position position="1"/>
    </location>
</feature>
<keyword evidence="1" id="KW-0812">Transmembrane</keyword>
<organism evidence="2 3">
    <name type="scientific">Hyaloscypha bicolor E</name>
    <dbReference type="NCBI Taxonomy" id="1095630"/>
    <lineage>
        <taxon>Eukaryota</taxon>
        <taxon>Fungi</taxon>
        <taxon>Dikarya</taxon>
        <taxon>Ascomycota</taxon>
        <taxon>Pezizomycotina</taxon>
        <taxon>Leotiomycetes</taxon>
        <taxon>Helotiales</taxon>
        <taxon>Hyaloscyphaceae</taxon>
        <taxon>Hyaloscypha</taxon>
        <taxon>Hyaloscypha bicolor</taxon>
    </lineage>
</organism>
<evidence type="ECO:0000313" key="3">
    <source>
        <dbReference type="Proteomes" id="UP000235371"/>
    </source>
</evidence>
<dbReference type="AlphaFoldDB" id="A0A2J6TVR1"/>
<feature type="transmembrane region" description="Helical" evidence="1">
    <location>
        <begin position="7"/>
        <end position="24"/>
    </location>
</feature>